<feature type="coiled-coil region" evidence="5">
    <location>
        <begin position="202"/>
        <end position="244"/>
    </location>
</feature>
<dbReference type="AlphaFoldDB" id="A0A1M4Z0F8"/>
<evidence type="ECO:0000256" key="3">
    <source>
        <dbReference type="ARBA" id="ARBA00023054"/>
    </source>
</evidence>
<evidence type="ECO:0000313" key="8">
    <source>
        <dbReference type="Proteomes" id="UP000184076"/>
    </source>
</evidence>
<dbReference type="Pfam" id="PF02646">
    <property type="entry name" value="RmuC"/>
    <property type="match status" value="1"/>
</dbReference>
<keyword evidence="6" id="KW-0472">Membrane</keyword>
<dbReference type="PANTHER" id="PTHR30563">
    <property type="entry name" value="DNA RECOMBINATION PROTEIN RMUC"/>
    <property type="match status" value="1"/>
</dbReference>
<keyword evidence="6" id="KW-1133">Transmembrane helix</keyword>
<evidence type="ECO:0000256" key="5">
    <source>
        <dbReference type="SAM" id="Coils"/>
    </source>
</evidence>
<comment type="similarity">
    <text evidence="2">Belongs to the RmuC family.</text>
</comment>
<feature type="coiled-coil region" evidence="5">
    <location>
        <begin position="49"/>
        <end position="135"/>
    </location>
</feature>
<dbReference type="RefSeq" id="WP_084076272.1">
    <property type="nucleotide sequence ID" value="NZ_FQVB01000011.1"/>
</dbReference>
<keyword evidence="3 5" id="KW-0175">Coiled coil</keyword>
<dbReference type="OrthoDB" id="9765111at2"/>
<evidence type="ECO:0000256" key="6">
    <source>
        <dbReference type="SAM" id="Phobius"/>
    </source>
</evidence>
<dbReference type="PANTHER" id="PTHR30563:SF0">
    <property type="entry name" value="DNA RECOMBINATION PROTEIN RMUC"/>
    <property type="match status" value="1"/>
</dbReference>
<accession>A0A1M4Z0F8</accession>
<keyword evidence="4" id="KW-0233">DNA recombination</keyword>
<evidence type="ECO:0000313" key="7">
    <source>
        <dbReference type="EMBL" id="SHF11438.1"/>
    </source>
</evidence>
<protein>
    <submittedName>
        <fullName evidence="7">DNA recombination protein RmuC</fullName>
    </submittedName>
</protein>
<evidence type="ECO:0000256" key="1">
    <source>
        <dbReference type="ARBA" id="ARBA00003416"/>
    </source>
</evidence>
<evidence type="ECO:0000256" key="4">
    <source>
        <dbReference type="ARBA" id="ARBA00023172"/>
    </source>
</evidence>
<evidence type="ECO:0000256" key="2">
    <source>
        <dbReference type="ARBA" id="ARBA00009840"/>
    </source>
</evidence>
<dbReference type="InterPro" id="IPR003798">
    <property type="entry name" value="DNA_recombination_RmuC"/>
</dbReference>
<proteinExistence type="inferred from homology"/>
<name>A0A1M4Z0F8_9BACT</name>
<dbReference type="Proteomes" id="UP000184076">
    <property type="component" value="Unassembled WGS sequence"/>
</dbReference>
<sequence length="516" mass="58301">MALDMTVWGWGAAGVAILIALAFFFHHRRGWRDREARLREERDTWRGKALEEQQRRASLEAEVERVRQEAARIRESLLNETEKRAALAQEVRRIPALERELEEERRERNRLSEALGELRREMAVLETTLQKERAAFQDQLSSYEQAREKMGQAFEALAAQALQKNTQIFLHLARNALAQFQDAAAADLEQKKQGLETLLSPLSQALGKYDQAVQAMERERQQAYARLSQQVESLSAAQSQLIQETGKLVNALRQPQVRGRWGELTLRRVVELAGMNRHCDFSEQAAAQGPTALRPDMVVHLPGDRLVVVDAKVPLQGYLEAVEAPSEEDRAKHLQSHARHLRAHIQQLASKNYWNQFAKAPDFVVLFVPGEAFFSAALEQDPGLIEAGMQQRVVLATPTTLIALLRAVAYGWQQQEMARNAQVISRLGRELHERLARMAGYLQDMGTHLARAVESYNRTVGALERRVLVSARRFQELGIPTGEEIPVCEGVSVTPRSVADLSLPEDRAEEADDLSR</sequence>
<gene>
    <name evidence="7" type="ORF">SAMN02745206_01363</name>
</gene>
<dbReference type="STRING" id="1121391.SAMN02745206_01363"/>
<keyword evidence="8" id="KW-1185">Reference proteome</keyword>
<dbReference type="GO" id="GO:0006310">
    <property type="term" value="P:DNA recombination"/>
    <property type="evidence" value="ECO:0007669"/>
    <property type="project" value="UniProtKB-KW"/>
</dbReference>
<feature type="transmembrane region" description="Helical" evidence="6">
    <location>
        <begin position="6"/>
        <end position="25"/>
    </location>
</feature>
<organism evidence="7 8">
    <name type="scientific">Desulfacinum infernum DSM 9756</name>
    <dbReference type="NCBI Taxonomy" id="1121391"/>
    <lineage>
        <taxon>Bacteria</taxon>
        <taxon>Pseudomonadati</taxon>
        <taxon>Thermodesulfobacteriota</taxon>
        <taxon>Syntrophobacteria</taxon>
        <taxon>Syntrophobacterales</taxon>
        <taxon>Syntrophobacteraceae</taxon>
        <taxon>Desulfacinum</taxon>
    </lineage>
</organism>
<dbReference type="EMBL" id="FQVB01000011">
    <property type="protein sequence ID" value="SHF11438.1"/>
    <property type="molecule type" value="Genomic_DNA"/>
</dbReference>
<reference evidence="8" key="1">
    <citation type="submission" date="2016-11" db="EMBL/GenBank/DDBJ databases">
        <authorList>
            <person name="Varghese N."/>
            <person name="Submissions S."/>
        </authorList>
    </citation>
    <scope>NUCLEOTIDE SEQUENCE [LARGE SCALE GENOMIC DNA]</scope>
    <source>
        <strain evidence="8">DSM 9756</strain>
    </source>
</reference>
<keyword evidence="6" id="KW-0812">Transmembrane</keyword>
<comment type="function">
    <text evidence="1">Involved in DNA recombination.</text>
</comment>